<evidence type="ECO:0000256" key="2">
    <source>
        <dbReference type="ARBA" id="ARBA00006024"/>
    </source>
</evidence>
<evidence type="ECO:0000259" key="12">
    <source>
        <dbReference type="PROSITE" id="PS50846"/>
    </source>
</evidence>
<dbReference type="InterPro" id="IPR044492">
    <property type="entry name" value="P_typ_ATPase_HD_dom"/>
</dbReference>
<evidence type="ECO:0000313" key="14">
    <source>
        <dbReference type="Proteomes" id="UP000282323"/>
    </source>
</evidence>
<dbReference type="PROSITE" id="PS00154">
    <property type="entry name" value="ATPASE_E1_E2"/>
    <property type="match status" value="1"/>
</dbReference>
<dbReference type="PANTHER" id="PTHR43520">
    <property type="entry name" value="ATP7, ISOFORM B"/>
    <property type="match status" value="1"/>
</dbReference>
<dbReference type="InterPro" id="IPR027256">
    <property type="entry name" value="P-typ_ATPase_IB"/>
</dbReference>
<dbReference type="InterPro" id="IPR001757">
    <property type="entry name" value="P_typ_ATPase"/>
</dbReference>
<feature type="domain" description="HMA" evidence="12">
    <location>
        <begin position="1"/>
        <end position="58"/>
    </location>
</feature>
<dbReference type="Gene3D" id="3.40.50.1000">
    <property type="entry name" value="HAD superfamily/HAD-like"/>
    <property type="match status" value="1"/>
</dbReference>
<dbReference type="InterPro" id="IPR008250">
    <property type="entry name" value="ATPase_P-typ_transduc_dom_A_sf"/>
</dbReference>
<dbReference type="Pfam" id="PF00702">
    <property type="entry name" value="Hydrolase"/>
    <property type="match status" value="1"/>
</dbReference>
<dbReference type="AlphaFoldDB" id="A0A3N6MLD4"/>
<gene>
    <name evidence="13" type="ORF">EA473_01330</name>
</gene>
<name>A0A3N6MLD4_NATCH</name>
<dbReference type="InterPro" id="IPR023299">
    <property type="entry name" value="ATPase_P-typ_cyto_dom_N"/>
</dbReference>
<evidence type="ECO:0000256" key="11">
    <source>
        <dbReference type="SAM" id="Phobius"/>
    </source>
</evidence>
<feature type="compositionally biased region" description="Basic and acidic residues" evidence="10">
    <location>
        <begin position="490"/>
        <end position="511"/>
    </location>
</feature>
<dbReference type="GO" id="GO:0055070">
    <property type="term" value="P:copper ion homeostasis"/>
    <property type="evidence" value="ECO:0007669"/>
    <property type="project" value="TreeGrafter"/>
</dbReference>
<sequence>MYSATCETFLESVAEGCDGVERAEASYVAEAVRVDHDPARISAADLEGALSRLGYTAYRREKADAEDEAAGGTRRAREMSGIRKRRSDDMLEIRYIAGIVFGTFLLVPYAAVFYPVYLASYSSRGVLAHYQNAFATLDGALFLPVLFVLTGIVLYLTGYPLLRGAYVGLTLRRPNTHLLATLTIVGAYAYGTISLALGRIDVYYDLTIVVAALVMAAVFAESTIKRRAVDRLSDLTFSQVDSALTLEAGGETRSVSTADLESGDRVLVREGARVPVDGVLLEGPCTVDEAIVTGESLPISKEPGQEIVGGSIVTNGSAVVDVGPEPTSRIDRLTETVWNVQSANHGVTRHAEVIAKRLAPLVLGVAIAAGGVRYWQGADATGVVTALLLAIVATSPWTLGFATPVSVAASVGQAVERGIVVFDETVFERLREVDVVVFDKTGTLTTGEMTVLEADAPEDLLEAAATLERRASHPVARAFASAFGSDESDAPIRGEERAVDDPTRADRRSGEAENQSGTGEPEPQSESVTIQDQSPVCDFRSHATGVEGTVDGERLLVGHPDLFRDRDWHLGSALEDRVGRAVADGRLPVVVGRDGRAEGVVVVGDEPRSNWAETVSKLDESGIDVVVLTGDTESASEEFTDHPGVEHAFAAVPPDGKTAAIRRLKADGRVAMVGDGTNDAPALAEADLGISLGGGTALASDAADIAIPDENLLAIERAFRLATAARGRLRQNLGLGLVYNALVIPIAVAGLLNPLFATAAASASAILVAANASRPLVDE</sequence>
<keyword evidence="6" id="KW-0067">ATP-binding</keyword>
<comment type="similarity">
    <text evidence="2">Belongs to the cation transport ATPase (P-type) (TC 3.A.3) family. Type IB subfamily.</text>
</comment>
<keyword evidence="3 11" id="KW-0812">Transmembrane</keyword>
<dbReference type="InterPro" id="IPR036412">
    <property type="entry name" value="HAD-like_sf"/>
</dbReference>
<evidence type="ECO:0000256" key="6">
    <source>
        <dbReference type="ARBA" id="ARBA00022840"/>
    </source>
</evidence>
<dbReference type="NCBIfam" id="TIGR01494">
    <property type="entry name" value="ATPase_P-type"/>
    <property type="match status" value="2"/>
</dbReference>
<dbReference type="OrthoDB" id="8588at2157"/>
<dbReference type="InterPro" id="IPR059000">
    <property type="entry name" value="ATPase_P-type_domA"/>
</dbReference>
<evidence type="ECO:0000313" key="13">
    <source>
        <dbReference type="EMBL" id="RQG98100.1"/>
    </source>
</evidence>
<keyword evidence="8 11" id="KW-1133">Transmembrane helix</keyword>
<dbReference type="SFLD" id="SFLDF00027">
    <property type="entry name" value="p-type_atpase"/>
    <property type="match status" value="1"/>
</dbReference>
<evidence type="ECO:0000256" key="1">
    <source>
        <dbReference type="ARBA" id="ARBA00004127"/>
    </source>
</evidence>
<dbReference type="GO" id="GO:0043682">
    <property type="term" value="F:P-type divalent copper transporter activity"/>
    <property type="evidence" value="ECO:0007669"/>
    <property type="project" value="TreeGrafter"/>
</dbReference>
<dbReference type="InterPro" id="IPR006121">
    <property type="entry name" value="HMA_dom"/>
</dbReference>
<protein>
    <submittedName>
        <fullName evidence="13">Cation-translocating P-type ATPase</fullName>
    </submittedName>
</protein>
<evidence type="ECO:0000256" key="8">
    <source>
        <dbReference type="ARBA" id="ARBA00022989"/>
    </source>
</evidence>
<feature type="transmembrane region" description="Helical" evidence="11">
    <location>
        <begin position="382"/>
        <end position="402"/>
    </location>
</feature>
<dbReference type="Proteomes" id="UP000282323">
    <property type="component" value="Unassembled WGS sequence"/>
</dbReference>
<dbReference type="SFLD" id="SFLDS00003">
    <property type="entry name" value="Haloacid_Dehalogenase"/>
    <property type="match status" value="1"/>
</dbReference>
<dbReference type="SFLD" id="SFLDG00002">
    <property type="entry name" value="C1.7:_P-type_atpase_like"/>
    <property type="match status" value="1"/>
</dbReference>
<keyword evidence="14" id="KW-1185">Reference proteome</keyword>
<evidence type="ECO:0000256" key="5">
    <source>
        <dbReference type="ARBA" id="ARBA00022741"/>
    </source>
</evidence>
<dbReference type="SUPFAM" id="SSF56784">
    <property type="entry name" value="HAD-like"/>
    <property type="match status" value="1"/>
</dbReference>
<comment type="caution">
    <text evidence="13">The sequence shown here is derived from an EMBL/GenBank/DDBJ whole genome shotgun (WGS) entry which is preliminary data.</text>
</comment>
<dbReference type="Pfam" id="PF00122">
    <property type="entry name" value="E1-E2_ATPase"/>
    <property type="match status" value="1"/>
</dbReference>
<dbReference type="InterPro" id="IPR023214">
    <property type="entry name" value="HAD_sf"/>
</dbReference>
<keyword evidence="5" id="KW-0547">Nucleotide-binding</keyword>
<keyword evidence="4" id="KW-0479">Metal-binding</keyword>
<evidence type="ECO:0000256" key="4">
    <source>
        <dbReference type="ARBA" id="ARBA00022723"/>
    </source>
</evidence>
<dbReference type="Gene3D" id="3.40.1110.10">
    <property type="entry name" value="Calcium-transporting ATPase, cytoplasmic domain N"/>
    <property type="match status" value="1"/>
</dbReference>
<feature type="compositionally biased region" description="Polar residues" evidence="10">
    <location>
        <begin position="512"/>
        <end position="532"/>
    </location>
</feature>
<dbReference type="PROSITE" id="PS50846">
    <property type="entry name" value="HMA_2"/>
    <property type="match status" value="1"/>
</dbReference>
<reference evidence="13 14" key="1">
    <citation type="submission" date="2018-10" db="EMBL/GenBank/DDBJ databases">
        <title>Natrarchaeobius chitinivorans gen. nov., sp. nov., and Natrarchaeobius haloalkaliphilus sp. nov., alkaliphilic, chitin-utilizing haloarchaea from hypersaline alkaline lakes.</title>
        <authorList>
            <person name="Sorokin D.Y."/>
            <person name="Elcheninov A.G."/>
            <person name="Kostrikina N.A."/>
            <person name="Bale N.J."/>
            <person name="Sinninghe Damste J.S."/>
            <person name="Khijniak T.V."/>
            <person name="Kublanov I.V."/>
            <person name="Toshchakov S.V."/>
        </authorList>
    </citation>
    <scope>NUCLEOTIDE SEQUENCE [LARGE SCALE GENOMIC DNA]</scope>
    <source>
        <strain evidence="13 14">AArcht4T</strain>
    </source>
</reference>
<dbReference type="GO" id="GO:0016887">
    <property type="term" value="F:ATP hydrolysis activity"/>
    <property type="evidence" value="ECO:0007669"/>
    <property type="project" value="InterPro"/>
</dbReference>
<feature type="transmembrane region" description="Helical" evidence="11">
    <location>
        <begin position="178"/>
        <end position="197"/>
    </location>
</feature>
<feature type="transmembrane region" description="Helical" evidence="11">
    <location>
        <begin position="203"/>
        <end position="224"/>
    </location>
</feature>
<keyword evidence="9 11" id="KW-0472">Membrane</keyword>
<dbReference type="GO" id="GO:0005507">
    <property type="term" value="F:copper ion binding"/>
    <property type="evidence" value="ECO:0007669"/>
    <property type="project" value="TreeGrafter"/>
</dbReference>
<dbReference type="PRINTS" id="PR00120">
    <property type="entry name" value="HATPASE"/>
</dbReference>
<evidence type="ECO:0000256" key="9">
    <source>
        <dbReference type="ARBA" id="ARBA00023136"/>
    </source>
</evidence>
<dbReference type="SUPFAM" id="SSF81660">
    <property type="entry name" value="Metal cation-transporting ATPase, ATP-binding domain N"/>
    <property type="match status" value="1"/>
</dbReference>
<dbReference type="GO" id="GO:0005524">
    <property type="term" value="F:ATP binding"/>
    <property type="evidence" value="ECO:0007669"/>
    <property type="project" value="UniProtKB-KW"/>
</dbReference>
<feature type="region of interest" description="Disordered" evidence="10">
    <location>
        <begin position="484"/>
        <end position="532"/>
    </location>
</feature>
<dbReference type="NCBIfam" id="TIGR01525">
    <property type="entry name" value="ATPase-IB_hvy"/>
    <property type="match status" value="1"/>
</dbReference>
<evidence type="ECO:0000256" key="10">
    <source>
        <dbReference type="SAM" id="MobiDB-lite"/>
    </source>
</evidence>
<evidence type="ECO:0000256" key="3">
    <source>
        <dbReference type="ARBA" id="ARBA00022692"/>
    </source>
</evidence>
<organism evidence="13 14">
    <name type="scientific">Natrarchaeobius chitinivorans</name>
    <dbReference type="NCBI Taxonomy" id="1679083"/>
    <lineage>
        <taxon>Archaea</taxon>
        <taxon>Methanobacteriati</taxon>
        <taxon>Methanobacteriota</taxon>
        <taxon>Stenosarchaea group</taxon>
        <taxon>Halobacteria</taxon>
        <taxon>Halobacteriales</taxon>
        <taxon>Natrialbaceae</taxon>
        <taxon>Natrarchaeobius</taxon>
    </lineage>
</organism>
<dbReference type="CDD" id="cd00371">
    <property type="entry name" value="HMA"/>
    <property type="match status" value="1"/>
</dbReference>
<proteinExistence type="inferred from homology"/>
<evidence type="ECO:0000256" key="7">
    <source>
        <dbReference type="ARBA" id="ARBA00022967"/>
    </source>
</evidence>
<dbReference type="PRINTS" id="PR00119">
    <property type="entry name" value="CATATPASE"/>
</dbReference>
<feature type="transmembrane region" description="Helical" evidence="11">
    <location>
        <begin position="93"/>
        <end position="114"/>
    </location>
</feature>
<dbReference type="Gene3D" id="2.70.150.10">
    <property type="entry name" value="Calcium-transporting ATPase, cytoplasmic transduction domain A"/>
    <property type="match status" value="1"/>
</dbReference>
<dbReference type="EMBL" id="REGA01000001">
    <property type="protein sequence ID" value="RQG98100.1"/>
    <property type="molecule type" value="Genomic_DNA"/>
</dbReference>
<feature type="transmembrane region" description="Helical" evidence="11">
    <location>
        <begin position="134"/>
        <end position="157"/>
    </location>
</feature>
<keyword evidence="7" id="KW-1278">Translocase</keyword>
<dbReference type="Gene3D" id="3.30.70.100">
    <property type="match status" value="1"/>
</dbReference>
<dbReference type="PANTHER" id="PTHR43520:SF8">
    <property type="entry name" value="P-TYPE CU(+) TRANSPORTER"/>
    <property type="match status" value="1"/>
</dbReference>
<dbReference type="SUPFAM" id="SSF81653">
    <property type="entry name" value="Calcium ATPase, transduction domain A"/>
    <property type="match status" value="1"/>
</dbReference>
<dbReference type="InterPro" id="IPR036163">
    <property type="entry name" value="HMA_dom_sf"/>
</dbReference>
<dbReference type="GO" id="GO:0012505">
    <property type="term" value="C:endomembrane system"/>
    <property type="evidence" value="ECO:0007669"/>
    <property type="project" value="UniProtKB-SubCell"/>
</dbReference>
<dbReference type="SUPFAM" id="SSF55008">
    <property type="entry name" value="HMA, heavy metal-associated domain"/>
    <property type="match status" value="1"/>
</dbReference>
<dbReference type="InterPro" id="IPR018303">
    <property type="entry name" value="ATPase_P-typ_P_site"/>
</dbReference>
<feature type="transmembrane region" description="Helical" evidence="11">
    <location>
        <begin position="358"/>
        <end position="376"/>
    </location>
</feature>
<accession>A0A3N6MLD4</accession>
<comment type="subcellular location">
    <subcellularLocation>
        <location evidence="1">Endomembrane system</location>
        <topology evidence="1">Multi-pass membrane protein</topology>
    </subcellularLocation>
</comment>
<feature type="transmembrane region" description="Helical" evidence="11">
    <location>
        <begin position="737"/>
        <end position="770"/>
    </location>
</feature>
<dbReference type="GO" id="GO:0016020">
    <property type="term" value="C:membrane"/>
    <property type="evidence" value="ECO:0007669"/>
    <property type="project" value="InterPro"/>
</dbReference>